<dbReference type="OrthoDB" id="41532at2759"/>
<proteinExistence type="predicted"/>
<protein>
    <recommendedName>
        <fullName evidence="3">N-acetyltransferase domain-containing protein</fullName>
    </recommendedName>
</protein>
<dbReference type="PANTHER" id="PTHR20905">
    <property type="entry name" value="N-ACETYLTRANSFERASE-RELATED"/>
    <property type="match status" value="1"/>
</dbReference>
<dbReference type="PANTHER" id="PTHR20905:SF1">
    <property type="entry name" value="AT07410P-RELATED"/>
    <property type="match status" value="1"/>
</dbReference>
<dbReference type="EMBL" id="CAKOFQ010006726">
    <property type="protein sequence ID" value="CAH1965529.1"/>
    <property type="molecule type" value="Genomic_DNA"/>
</dbReference>
<evidence type="ECO:0000313" key="1">
    <source>
        <dbReference type="EMBL" id="CAH1965529.1"/>
    </source>
</evidence>
<dbReference type="SUPFAM" id="SSF55729">
    <property type="entry name" value="Acyl-CoA N-acyltransferases (Nat)"/>
    <property type="match status" value="1"/>
</dbReference>
<dbReference type="InterPro" id="IPR016181">
    <property type="entry name" value="Acyl_CoA_acyltransferase"/>
</dbReference>
<gene>
    <name evidence="1" type="ORF">ACAOBT_LOCUS6391</name>
</gene>
<comment type="caution">
    <text evidence="1">The sequence shown here is derived from an EMBL/GenBank/DDBJ whole genome shotgun (WGS) entry which is preliminary data.</text>
</comment>
<dbReference type="GO" id="GO:0008080">
    <property type="term" value="F:N-acetyltransferase activity"/>
    <property type="evidence" value="ECO:0007669"/>
    <property type="project" value="TreeGrafter"/>
</dbReference>
<name>A0A9P0P3M7_ACAOB</name>
<reference evidence="1" key="1">
    <citation type="submission" date="2022-03" db="EMBL/GenBank/DDBJ databases">
        <authorList>
            <person name="Sayadi A."/>
        </authorList>
    </citation>
    <scope>NUCLEOTIDE SEQUENCE</scope>
</reference>
<keyword evidence="2" id="KW-1185">Reference proteome</keyword>
<dbReference type="Gene3D" id="3.40.630.30">
    <property type="match status" value="1"/>
</dbReference>
<accession>A0A9P0P3M7</accession>
<organism evidence="1 2">
    <name type="scientific">Acanthoscelides obtectus</name>
    <name type="common">Bean weevil</name>
    <name type="synonym">Bruchus obtectus</name>
    <dbReference type="NCBI Taxonomy" id="200917"/>
    <lineage>
        <taxon>Eukaryota</taxon>
        <taxon>Metazoa</taxon>
        <taxon>Ecdysozoa</taxon>
        <taxon>Arthropoda</taxon>
        <taxon>Hexapoda</taxon>
        <taxon>Insecta</taxon>
        <taxon>Pterygota</taxon>
        <taxon>Neoptera</taxon>
        <taxon>Endopterygota</taxon>
        <taxon>Coleoptera</taxon>
        <taxon>Polyphaga</taxon>
        <taxon>Cucujiformia</taxon>
        <taxon>Chrysomeloidea</taxon>
        <taxon>Chrysomelidae</taxon>
        <taxon>Bruchinae</taxon>
        <taxon>Bruchini</taxon>
        <taxon>Acanthoscelides</taxon>
    </lineage>
</organism>
<sequence length="171" mass="19272">MSSCSSTPSTPTSPIDYEVKVATESDREAVLEFLRKFFFKDEPLNSYSKLITEEKPICPDVEKFAMKDFNNGLNLLAIFNNNIIGVSLNSILERDAKDEEPFVSEDKTFDKIVKLLDYVAEHSDPFQKFPDCDKAMTVKILSVDGAYRGKGIAKELVAKTRLIFAAMRISK</sequence>
<dbReference type="AlphaFoldDB" id="A0A9P0P3M7"/>
<evidence type="ECO:0000313" key="2">
    <source>
        <dbReference type="Proteomes" id="UP001152888"/>
    </source>
</evidence>
<evidence type="ECO:0008006" key="3">
    <source>
        <dbReference type="Google" id="ProtNLM"/>
    </source>
</evidence>
<dbReference type="Proteomes" id="UP001152888">
    <property type="component" value="Unassembled WGS sequence"/>
</dbReference>